<keyword evidence="1 10" id="KW-0813">Transport</keyword>
<dbReference type="GeneID" id="54299433"/>
<dbReference type="InterPro" id="IPR015943">
    <property type="entry name" value="WD40/YVTN_repeat-like_dom_sf"/>
</dbReference>
<keyword evidence="5 10" id="KW-0256">Endoplasmic reticulum</keyword>
<keyword evidence="4 10" id="KW-0677">Repeat</keyword>
<dbReference type="InterPro" id="IPR045260">
    <property type="entry name" value="Sec12-like"/>
</dbReference>
<evidence type="ECO:0000256" key="1">
    <source>
        <dbReference type="ARBA" id="ARBA00022448"/>
    </source>
</evidence>
<keyword evidence="2 10" id="KW-0853">WD repeat</keyword>
<dbReference type="RefSeq" id="XP_033399372.1">
    <property type="nucleotide sequence ID" value="XM_033541936.1"/>
</dbReference>
<dbReference type="PANTHER" id="PTHR23284:SF0">
    <property type="entry name" value="PROLACTIN REGULATORY ELEMENT-BINDING PROTEIN"/>
    <property type="match status" value="1"/>
</dbReference>
<accession>A0A6A6BHN8</accession>
<proteinExistence type="inferred from homology"/>
<keyword evidence="3" id="KW-0812">Transmembrane</keyword>
<evidence type="ECO:0000256" key="3">
    <source>
        <dbReference type="ARBA" id="ARBA00022692"/>
    </source>
</evidence>
<dbReference type="GO" id="GO:0000139">
    <property type="term" value="C:Golgi membrane"/>
    <property type="evidence" value="ECO:0007669"/>
    <property type="project" value="UniProtKB-SubCell"/>
</dbReference>
<reference evidence="11" key="1">
    <citation type="journal article" date="2020" name="Stud. Mycol.">
        <title>101 Dothideomycetes genomes: a test case for predicting lifestyles and emergence of pathogens.</title>
        <authorList>
            <person name="Haridas S."/>
            <person name="Albert R."/>
            <person name="Binder M."/>
            <person name="Bloem J."/>
            <person name="Labutti K."/>
            <person name="Salamov A."/>
            <person name="Andreopoulos B."/>
            <person name="Baker S."/>
            <person name="Barry K."/>
            <person name="Bills G."/>
            <person name="Bluhm B."/>
            <person name="Cannon C."/>
            <person name="Castanera R."/>
            <person name="Culley D."/>
            <person name="Daum C."/>
            <person name="Ezra D."/>
            <person name="Gonzalez J."/>
            <person name="Henrissat B."/>
            <person name="Kuo A."/>
            <person name="Liang C."/>
            <person name="Lipzen A."/>
            <person name="Lutzoni F."/>
            <person name="Magnuson J."/>
            <person name="Mondo S."/>
            <person name="Nolan M."/>
            <person name="Ohm R."/>
            <person name="Pangilinan J."/>
            <person name="Park H.-J."/>
            <person name="Ramirez L."/>
            <person name="Alfaro M."/>
            <person name="Sun H."/>
            <person name="Tritt A."/>
            <person name="Yoshinaga Y."/>
            <person name="Zwiers L.-H."/>
            <person name="Turgeon B."/>
            <person name="Goodwin S."/>
            <person name="Spatafora J."/>
            <person name="Crous P."/>
            <person name="Grigoriev I."/>
        </authorList>
    </citation>
    <scope>NUCLEOTIDE SEQUENCE</scope>
    <source>
        <strain evidence="11">CBS 121167</strain>
    </source>
</reference>
<keyword evidence="12" id="KW-1185">Reference proteome</keyword>
<dbReference type="GO" id="GO:0015031">
    <property type="term" value="P:protein transport"/>
    <property type="evidence" value="ECO:0007669"/>
    <property type="project" value="UniProtKB-KW"/>
</dbReference>
<comment type="subcellular location">
    <subcellularLocation>
        <location evidence="10">Endoplasmic reticulum membrane</location>
        <topology evidence="10">Single-pass type II membrane protein</topology>
    </subcellularLocation>
    <subcellularLocation>
        <location evidence="10">Golgi apparatus membrane</location>
        <topology evidence="10">Single-pass type II membrane protein</topology>
    </subcellularLocation>
</comment>
<dbReference type="Gene3D" id="2.130.10.10">
    <property type="entry name" value="YVTN repeat-like/Quinoprotein amine dehydrogenase"/>
    <property type="match status" value="1"/>
</dbReference>
<evidence type="ECO:0000256" key="6">
    <source>
        <dbReference type="ARBA" id="ARBA00022892"/>
    </source>
</evidence>
<evidence type="ECO:0000256" key="8">
    <source>
        <dbReference type="ARBA" id="ARBA00022989"/>
    </source>
</evidence>
<dbReference type="AlphaFoldDB" id="A0A6A6BHN8"/>
<dbReference type="OrthoDB" id="16538at2759"/>
<dbReference type="GO" id="GO:0006888">
    <property type="term" value="P:endoplasmic reticulum to Golgi vesicle-mediated transport"/>
    <property type="evidence" value="ECO:0007669"/>
    <property type="project" value="UniProtKB-UniRule"/>
</dbReference>
<comment type="similarity">
    <text evidence="10">Belongs to the WD repeat SEC12 family.</text>
</comment>
<evidence type="ECO:0000256" key="7">
    <source>
        <dbReference type="ARBA" id="ARBA00022927"/>
    </source>
</evidence>
<keyword evidence="9" id="KW-0472">Membrane</keyword>
<evidence type="ECO:0000313" key="12">
    <source>
        <dbReference type="Proteomes" id="UP000799438"/>
    </source>
</evidence>
<sequence length="571" mass="61889">MSPNTSFTKATLSYPVYAADFDPYNRGYLLVGGGGGEGRSGVPNKISLLDVSSRSTLDTVAEADLTSQEDAVMTLANLASKDGLITFSGINSSEKERVADNNQHLRAFQVAYPKKKSQGSKKSEKQSKGNISFLSKTSLFTSPKNEIVKKDNYQRLLRLSPAQKRDGGHKRIGAIATGLNPESELVVFNATSNAPSEADVIYRIHPKEGADVNDVDIYEPSEGHFNVAYCTDRQVFIYDIAYDFRNKRATSVTSSNEFVPAYTLPFPDVFKGGPRPTIKYLRWLTPTHLLLCCNLPQRKGAELLVLHTHPTGPGEVILKKKLPTRIKAAGGMDVCSLDADPETGARQVVVAIAGHDIAIHVWTLDYSGPKTDTISRFRSCTTLQDVHPLQMTKVVFSPFYSPWPPKSKNGSAPKRPGPQYLQLASTSLGNTVVVDTFSLTPVAPKKPYSRYVLSTQKSALVNTGVPLFVAGFALLVTLMLLQSYLDLQSGGVGESNIQLLPQGLRDAFAKMQPKLPPGAREPVVQDEQATSSVIVEEPTASSMIVDEQTATSAIVDAMPDIDAIVSEVPGA</sequence>
<protein>
    <recommendedName>
        <fullName evidence="10">Guanine nucleotide-exchange factor SEC12</fullName>
    </recommendedName>
</protein>
<comment type="function">
    <text evidence="10">Guanine nucleotide-exchange factor (GEF) required for the formation or budding of transport vesicles from the ER.</text>
</comment>
<keyword evidence="6" id="KW-0931">ER-Golgi transport</keyword>
<gene>
    <name evidence="11" type="ORF">K452DRAFT_296660</name>
</gene>
<organism evidence="11 12">
    <name type="scientific">Aplosporella prunicola CBS 121167</name>
    <dbReference type="NCBI Taxonomy" id="1176127"/>
    <lineage>
        <taxon>Eukaryota</taxon>
        <taxon>Fungi</taxon>
        <taxon>Dikarya</taxon>
        <taxon>Ascomycota</taxon>
        <taxon>Pezizomycotina</taxon>
        <taxon>Dothideomycetes</taxon>
        <taxon>Dothideomycetes incertae sedis</taxon>
        <taxon>Botryosphaeriales</taxon>
        <taxon>Aplosporellaceae</taxon>
        <taxon>Aplosporella</taxon>
    </lineage>
</organism>
<dbReference type="PANTHER" id="PTHR23284">
    <property type="entry name" value="PROLACTIN REGULATORY ELEMENT BINDING PROTEIN"/>
    <property type="match status" value="1"/>
</dbReference>
<keyword evidence="7 10" id="KW-0653">Protein transport</keyword>
<evidence type="ECO:0000256" key="9">
    <source>
        <dbReference type="ARBA" id="ARBA00023136"/>
    </source>
</evidence>
<dbReference type="EMBL" id="ML995481">
    <property type="protein sequence ID" value="KAF2143660.1"/>
    <property type="molecule type" value="Genomic_DNA"/>
</dbReference>
<dbReference type="Proteomes" id="UP000799438">
    <property type="component" value="Unassembled WGS sequence"/>
</dbReference>
<evidence type="ECO:0000313" key="11">
    <source>
        <dbReference type="EMBL" id="KAF2143660.1"/>
    </source>
</evidence>
<dbReference type="GO" id="GO:0005085">
    <property type="term" value="F:guanyl-nucleotide exchange factor activity"/>
    <property type="evidence" value="ECO:0007669"/>
    <property type="project" value="InterPro"/>
</dbReference>
<name>A0A6A6BHN8_9PEZI</name>
<keyword evidence="8" id="KW-1133">Transmembrane helix</keyword>
<evidence type="ECO:0000256" key="10">
    <source>
        <dbReference type="RuleBase" id="RU369019"/>
    </source>
</evidence>
<dbReference type="GO" id="GO:0003400">
    <property type="term" value="P:regulation of COPII vesicle coating"/>
    <property type="evidence" value="ECO:0007669"/>
    <property type="project" value="UniProtKB-UniRule"/>
</dbReference>
<evidence type="ECO:0000256" key="2">
    <source>
        <dbReference type="ARBA" id="ARBA00022574"/>
    </source>
</evidence>
<evidence type="ECO:0000256" key="5">
    <source>
        <dbReference type="ARBA" id="ARBA00022824"/>
    </source>
</evidence>
<evidence type="ECO:0000256" key="4">
    <source>
        <dbReference type="ARBA" id="ARBA00022737"/>
    </source>
</evidence>
<dbReference type="GO" id="GO:0005789">
    <property type="term" value="C:endoplasmic reticulum membrane"/>
    <property type="evidence" value="ECO:0007669"/>
    <property type="project" value="UniProtKB-SubCell"/>
</dbReference>